<gene>
    <name evidence="3" type="ORF">HHE01_01750</name>
</gene>
<dbReference type="InterPro" id="IPR055911">
    <property type="entry name" value="DUF7488"/>
</dbReference>
<evidence type="ECO:0000259" key="1">
    <source>
        <dbReference type="Pfam" id="PF13180"/>
    </source>
</evidence>
<dbReference type="GeneID" id="76197649"/>
<evidence type="ECO:0000259" key="2">
    <source>
        <dbReference type="Pfam" id="PF24314"/>
    </source>
</evidence>
<dbReference type="AlphaFoldDB" id="A0A0K2YAG7"/>
<feature type="domain" description="PDZ" evidence="1">
    <location>
        <begin position="171"/>
        <end position="247"/>
    </location>
</feature>
<dbReference type="SUPFAM" id="SSF50156">
    <property type="entry name" value="PDZ domain-like"/>
    <property type="match status" value="1"/>
</dbReference>
<accession>A0A0K2YAG7</accession>
<dbReference type="RefSeq" id="WP_015107330.1">
    <property type="nucleotide sequence ID" value="NZ_CDMK01000003.1"/>
</dbReference>
<reference evidence="4" key="1">
    <citation type="submission" date="2014-12" db="EMBL/GenBank/DDBJ databases">
        <authorList>
            <person name="Smet A."/>
        </authorList>
    </citation>
    <scope>NUCLEOTIDE SEQUENCE [LARGE SCALE GENOMIC DNA]</scope>
</reference>
<dbReference type="InterPro" id="IPR036034">
    <property type="entry name" value="PDZ_sf"/>
</dbReference>
<name>A0A0K2YAG7_HELHE</name>
<dbReference type="Gene3D" id="2.30.42.10">
    <property type="match status" value="1"/>
</dbReference>
<dbReference type="Pfam" id="PF13180">
    <property type="entry name" value="PDZ_2"/>
    <property type="match status" value="1"/>
</dbReference>
<keyword evidence="4" id="KW-1185">Reference proteome</keyword>
<dbReference type="InterPro" id="IPR001478">
    <property type="entry name" value="PDZ"/>
</dbReference>
<sequence length="344" mass="38834">MPCAQNRFLVACLGLLALFLSTLDGYDFSYCEGYYKRASHPGSVSLFWKGGQVSFAYGKPARGAKILKADPFIGFYLLKTPPTEFAYNLLDIDEHAYTHPLASVSTHHAIRGQIVKRQEGFLDFAKFSAPVAANGVVSNICYQIYGVGTGGGFIEARYIKRFLRQKSPYYGDIGVRVRQRGGVVVQSVDPFFRNNPFLEQDKITNINGHNINNVREFEWVVSNLPYQERASVQVLRGGHYKTLSVRVDRRYGGFLLPDSFLERFGIRLSPHFVIQAINKSRPHDFRLLHVGDKIVWINRKPIAPAGTSFSAKLAALRRALSHSYMQGGIEMLILRNGFEFYVHL</sequence>
<evidence type="ECO:0000313" key="4">
    <source>
        <dbReference type="Proteomes" id="UP000046090"/>
    </source>
</evidence>
<protein>
    <submittedName>
        <fullName evidence="3">Putative periplasmic protein</fullName>
    </submittedName>
</protein>
<dbReference type="Pfam" id="PF24314">
    <property type="entry name" value="DUF7488"/>
    <property type="match status" value="1"/>
</dbReference>
<organism evidence="3 4">
    <name type="scientific">Helicobacter heilmannii</name>
    <dbReference type="NCBI Taxonomy" id="35817"/>
    <lineage>
        <taxon>Bacteria</taxon>
        <taxon>Pseudomonadati</taxon>
        <taxon>Campylobacterota</taxon>
        <taxon>Epsilonproteobacteria</taxon>
        <taxon>Campylobacterales</taxon>
        <taxon>Helicobacteraceae</taxon>
        <taxon>Helicobacter</taxon>
    </lineage>
</organism>
<evidence type="ECO:0000313" key="3">
    <source>
        <dbReference type="EMBL" id="CRI35177.1"/>
    </source>
</evidence>
<dbReference type="EMBL" id="CDMK01000003">
    <property type="protein sequence ID" value="CRI35177.1"/>
    <property type="molecule type" value="Genomic_DNA"/>
</dbReference>
<dbReference type="Proteomes" id="UP000046090">
    <property type="component" value="Unassembled WGS sequence"/>
</dbReference>
<feature type="domain" description="DUF7488" evidence="2">
    <location>
        <begin position="25"/>
        <end position="166"/>
    </location>
</feature>
<proteinExistence type="predicted"/>